<dbReference type="GO" id="GO:0051539">
    <property type="term" value="F:4 iron, 4 sulfur cluster binding"/>
    <property type="evidence" value="ECO:0007669"/>
    <property type="project" value="UniProtKB-KW"/>
</dbReference>
<reference evidence="5 6" key="1">
    <citation type="submission" date="2018-10" db="EMBL/GenBank/DDBJ databases">
        <title>Isolation of pseudouridimycin from Streptomyces albus DSM 40763.</title>
        <authorList>
            <person name="Rosenqvist P."/>
            <person name="Metsae-Ketelae M."/>
            <person name="Virta P."/>
        </authorList>
    </citation>
    <scope>NUCLEOTIDE SEQUENCE [LARGE SCALE GENOMIC DNA]</scope>
    <source>
        <strain evidence="5 6">DSM 40763</strain>
    </source>
</reference>
<gene>
    <name evidence="5" type="ORF">D8771_20480</name>
</gene>
<dbReference type="SUPFAM" id="SSF102114">
    <property type="entry name" value="Radical SAM enzymes"/>
    <property type="match status" value="1"/>
</dbReference>
<dbReference type="GeneID" id="75182063"/>
<evidence type="ECO:0000256" key="3">
    <source>
        <dbReference type="SAM" id="MobiDB-lite"/>
    </source>
</evidence>
<dbReference type="InterPro" id="IPR034405">
    <property type="entry name" value="F420"/>
</dbReference>
<name>A0A8H1LD69_9ACTN</name>
<dbReference type="GO" id="GO:0044689">
    <property type="term" value="F:7,8-didemethyl-8-hydroxy-5-deazariboflavin synthase activity"/>
    <property type="evidence" value="ECO:0007669"/>
    <property type="project" value="TreeGrafter"/>
</dbReference>
<dbReference type="InterPro" id="IPR058240">
    <property type="entry name" value="rSAM_sf"/>
</dbReference>
<evidence type="ECO:0000313" key="5">
    <source>
        <dbReference type="EMBL" id="TGG80899.1"/>
    </source>
</evidence>
<keyword evidence="2" id="KW-0004">4Fe-4S</keyword>
<feature type="domain" description="CofH/MqnC-like C-terminal" evidence="4">
    <location>
        <begin position="216"/>
        <end position="302"/>
    </location>
</feature>
<keyword evidence="2" id="KW-0408">Iron</keyword>
<dbReference type="Gene3D" id="3.20.20.70">
    <property type="entry name" value="Aldolase class I"/>
    <property type="match status" value="1"/>
</dbReference>
<evidence type="ECO:0000259" key="4">
    <source>
        <dbReference type="Pfam" id="PF19288"/>
    </source>
</evidence>
<sequence>MENVEKKVRSGERLDREDGLALLASDDLAGLGGLAHHVRTLKSGDTACFAVRRTVDVTDPDGAVRDATEAVAAGAVELELPAAAELPWEHHAQVLGALRRQVPDTVALHAFTVADVLRIAEQGTSAETVLDALTAAGPASLTARPAAGPGPSWEEWARVQRLAHRRGLTTPCTLPYGHTEEPADLVDHLLRLRELQDETGGFRVLLPLRHPGPRGATGAEILKTFAVARLMLDNVPHVAVDWALHGAQTAQLALQHGADEMAGRVVEGDEERDADALFREDLVDLIRDAGFRPVERDARYGALRTYEGPDPDRRESPQPMRV</sequence>
<organism evidence="5 6">
    <name type="scientific">Streptomyces albus</name>
    <dbReference type="NCBI Taxonomy" id="1888"/>
    <lineage>
        <taxon>Bacteria</taxon>
        <taxon>Bacillati</taxon>
        <taxon>Actinomycetota</taxon>
        <taxon>Actinomycetes</taxon>
        <taxon>Kitasatosporales</taxon>
        <taxon>Streptomycetaceae</taxon>
        <taxon>Streptomyces</taxon>
    </lineage>
</organism>
<dbReference type="InterPro" id="IPR013785">
    <property type="entry name" value="Aldolase_TIM"/>
</dbReference>
<protein>
    <recommendedName>
        <fullName evidence="4">CofH/MqnC-like C-terminal domain-containing protein</fullName>
    </recommendedName>
</protein>
<evidence type="ECO:0000313" key="6">
    <source>
        <dbReference type="Proteomes" id="UP000298111"/>
    </source>
</evidence>
<comment type="caution">
    <text evidence="5">The sequence shown here is derived from an EMBL/GenBank/DDBJ whole genome shotgun (WGS) entry which is preliminary data.</text>
</comment>
<evidence type="ECO:0000256" key="2">
    <source>
        <dbReference type="ARBA" id="ARBA00022485"/>
    </source>
</evidence>
<keyword evidence="2" id="KW-0411">Iron-sulfur</keyword>
<dbReference type="EMBL" id="RCIY01000067">
    <property type="protein sequence ID" value="TGG80899.1"/>
    <property type="molecule type" value="Genomic_DNA"/>
</dbReference>
<dbReference type="RefSeq" id="WP_051719277.1">
    <property type="nucleotide sequence ID" value="NZ_BBQG01000012.1"/>
</dbReference>
<evidence type="ECO:0000256" key="1">
    <source>
        <dbReference type="ARBA" id="ARBA00001966"/>
    </source>
</evidence>
<dbReference type="Pfam" id="PF19288">
    <property type="entry name" value="CofH_C"/>
    <property type="match status" value="1"/>
</dbReference>
<dbReference type="AlphaFoldDB" id="A0A8H1LD69"/>
<dbReference type="InterPro" id="IPR045567">
    <property type="entry name" value="CofH/MnqC-like_C"/>
</dbReference>
<proteinExistence type="predicted"/>
<comment type="cofactor">
    <cofactor evidence="1">
        <name>[4Fe-4S] cluster</name>
        <dbReference type="ChEBI" id="CHEBI:49883"/>
    </cofactor>
</comment>
<dbReference type="PANTHER" id="PTHR43076:SF7">
    <property type="entry name" value="AMINODEOXYFUTALOSINE SYNTHASE"/>
    <property type="match status" value="1"/>
</dbReference>
<keyword evidence="2" id="KW-0479">Metal-binding</keyword>
<feature type="region of interest" description="Disordered" evidence="3">
    <location>
        <begin position="300"/>
        <end position="322"/>
    </location>
</feature>
<dbReference type="Proteomes" id="UP000298111">
    <property type="component" value="Unassembled WGS sequence"/>
</dbReference>
<accession>A0A8H1LD69</accession>
<dbReference type="PANTHER" id="PTHR43076">
    <property type="entry name" value="FO SYNTHASE (COFH)"/>
    <property type="match status" value="1"/>
</dbReference>